<dbReference type="GO" id="GO:0017004">
    <property type="term" value="P:cytochrome complex assembly"/>
    <property type="evidence" value="ECO:0007669"/>
    <property type="project" value="InterPro"/>
</dbReference>
<sequence>MVTKKNKKREVGNVGDLNLFLAFGAGFLSFISPCCLPLYPAFLSYITGVSVSELKEGAKSHQRKAFIHTAFFLLGFSVIFIMIGFATSFIGQWFFNYKDLIRQIGAILIIFFGLVVLGIFKPRILMQEHKLKFANKPAGLLGSSFIGMAFAAGWTPCTGPILVSVMALAATNPGSGLLYMIAYSLGFSIPFFIMTFFIGKMNWLKKHMNSMMKVGGYAMIGMGFILYFDWMTKIIIYTTSVFGGFTGF</sequence>
<comment type="similarity">
    <text evidence="2">Belongs to the DsbD family.</text>
</comment>
<name>D5DKQ1_PRIM3</name>
<accession>D5DKQ1</accession>
<feature type="transmembrane region" description="Helical" evidence="6">
    <location>
        <begin position="176"/>
        <end position="198"/>
    </location>
</feature>
<feature type="transmembrane region" description="Helical" evidence="6">
    <location>
        <begin position="100"/>
        <end position="120"/>
    </location>
</feature>
<feature type="domain" description="Cytochrome C biogenesis protein transmembrane" evidence="7">
    <location>
        <begin position="19"/>
        <end position="226"/>
    </location>
</feature>
<dbReference type="PANTHER" id="PTHR31272:SF4">
    <property type="entry name" value="CYTOCHROME C-TYPE BIOGENESIS PROTEIN HI_1454-RELATED"/>
    <property type="match status" value="1"/>
</dbReference>
<feature type="transmembrane region" description="Helical" evidence="6">
    <location>
        <begin position="66"/>
        <end position="94"/>
    </location>
</feature>
<dbReference type="InterPro" id="IPR003834">
    <property type="entry name" value="Cyt_c_assmbl_TM_dom"/>
</dbReference>
<protein>
    <submittedName>
        <fullName evidence="8">Cytochrome C biogenesis protein transmembrane region</fullName>
        <ecNumber evidence="8">1.9.3.1</ecNumber>
    </submittedName>
</protein>
<evidence type="ECO:0000256" key="5">
    <source>
        <dbReference type="ARBA" id="ARBA00023136"/>
    </source>
</evidence>
<keyword evidence="3 6" id="KW-0812">Transmembrane</keyword>
<dbReference type="EC" id="1.9.3.1" evidence="8"/>
<dbReference type="GO" id="GO:0016491">
    <property type="term" value="F:oxidoreductase activity"/>
    <property type="evidence" value="ECO:0007669"/>
    <property type="project" value="UniProtKB-KW"/>
</dbReference>
<feature type="transmembrane region" description="Helical" evidence="6">
    <location>
        <begin position="20"/>
        <end position="46"/>
    </location>
</feature>
<evidence type="ECO:0000256" key="2">
    <source>
        <dbReference type="ARBA" id="ARBA00006143"/>
    </source>
</evidence>
<dbReference type="EMBL" id="CP001982">
    <property type="protein sequence ID" value="ADF40897.1"/>
    <property type="molecule type" value="Genomic_DNA"/>
</dbReference>
<evidence type="ECO:0000313" key="9">
    <source>
        <dbReference type="Proteomes" id="UP000002365"/>
    </source>
</evidence>
<dbReference type="Pfam" id="PF02683">
    <property type="entry name" value="DsbD_TM"/>
    <property type="match status" value="1"/>
</dbReference>
<evidence type="ECO:0000259" key="7">
    <source>
        <dbReference type="Pfam" id="PF02683"/>
    </source>
</evidence>
<feature type="transmembrane region" description="Helical" evidence="6">
    <location>
        <begin position="140"/>
        <end position="170"/>
    </location>
</feature>
<keyword evidence="8" id="KW-0560">Oxidoreductase</keyword>
<dbReference type="GO" id="GO:0016020">
    <property type="term" value="C:membrane"/>
    <property type="evidence" value="ECO:0007669"/>
    <property type="project" value="UniProtKB-SubCell"/>
</dbReference>
<evidence type="ECO:0000256" key="3">
    <source>
        <dbReference type="ARBA" id="ARBA00022692"/>
    </source>
</evidence>
<dbReference type="PANTHER" id="PTHR31272">
    <property type="entry name" value="CYTOCHROME C-TYPE BIOGENESIS PROTEIN HI_1454-RELATED"/>
    <property type="match status" value="1"/>
</dbReference>
<dbReference type="Proteomes" id="UP000002365">
    <property type="component" value="Chromosome"/>
</dbReference>
<organism evidence="8 9">
    <name type="scientific">Priestia megaterium (strain DSM 319 / IMG 1521)</name>
    <name type="common">Bacillus megaterium</name>
    <dbReference type="NCBI Taxonomy" id="592022"/>
    <lineage>
        <taxon>Bacteria</taxon>
        <taxon>Bacillati</taxon>
        <taxon>Bacillota</taxon>
        <taxon>Bacilli</taxon>
        <taxon>Bacillales</taxon>
        <taxon>Bacillaceae</taxon>
        <taxon>Priestia</taxon>
    </lineage>
</organism>
<evidence type="ECO:0000256" key="1">
    <source>
        <dbReference type="ARBA" id="ARBA00004141"/>
    </source>
</evidence>
<evidence type="ECO:0000256" key="4">
    <source>
        <dbReference type="ARBA" id="ARBA00022989"/>
    </source>
</evidence>
<evidence type="ECO:0000256" key="6">
    <source>
        <dbReference type="SAM" id="Phobius"/>
    </source>
</evidence>
<reference evidence="8 9" key="1">
    <citation type="journal article" date="2011" name="J. Bacteriol.">
        <title>Genome sequences of the biotechnologically important Bacillus megaterium strains QM B1551 and DSM319.</title>
        <authorList>
            <person name="Eppinger M."/>
            <person name="Bunk B."/>
            <person name="Johns M.A."/>
            <person name="Edirisinghe J.N."/>
            <person name="Kutumbaka K.K."/>
            <person name="Koenig S.S."/>
            <person name="Huot Creasy H."/>
            <person name="Rosovitz M.J."/>
            <person name="Riley D.R."/>
            <person name="Daugherty S."/>
            <person name="Martin M."/>
            <person name="Elbourne L.D."/>
            <person name="Paulsen I."/>
            <person name="Biedendieck R."/>
            <person name="Braun C."/>
            <person name="Grayburn S."/>
            <person name="Dhingra S."/>
            <person name="Lukyanchuk V."/>
            <person name="Ball B."/>
            <person name="Ul-Qamar R."/>
            <person name="Seibel J."/>
            <person name="Bremer E."/>
            <person name="Jahn D."/>
            <person name="Ravel J."/>
            <person name="Vary P.S."/>
        </authorList>
    </citation>
    <scope>NUCLEOTIDE SEQUENCE [LARGE SCALE GENOMIC DNA]</scope>
    <source>
        <strain evidence="9">DSM 319 / IMG 1521</strain>
    </source>
</reference>
<keyword evidence="4 6" id="KW-1133">Transmembrane helix</keyword>
<dbReference type="InterPro" id="IPR051790">
    <property type="entry name" value="Cytochrome_c-biogenesis_DsbD"/>
</dbReference>
<comment type="subcellular location">
    <subcellularLocation>
        <location evidence="1">Membrane</location>
        <topology evidence="1">Multi-pass membrane protein</topology>
    </subcellularLocation>
</comment>
<dbReference type="AlphaFoldDB" id="D5DKQ1"/>
<proteinExistence type="inferred from homology"/>
<dbReference type="KEGG" id="bmd:BMD_4067"/>
<dbReference type="HOGENOM" id="CLU_053225_2_0_9"/>
<keyword evidence="5 6" id="KW-0472">Membrane</keyword>
<gene>
    <name evidence="8" type="ordered locus">BMD_4067</name>
</gene>
<evidence type="ECO:0000313" key="8">
    <source>
        <dbReference type="EMBL" id="ADF40897.1"/>
    </source>
</evidence>